<keyword evidence="2" id="KW-1185">Reference proteome</keyword>
<accession>A0ABW5F8M2</accession>
<dbReference type="EMBL" id="JBHUKY010000026">
    <property type="protein sequence ID" value="MFD2411443.1"/>
    <property type="molecule type" value="Genomic_DNA"/>
</dbReference>
<proteinExistence type="predicted"/>
<dbReference type="Proteomes" id="UP001597448">
    <property type="component" value="Unassembled WGS sequence"/>
</dbReference>
<name>A0ABW5F8M2_9BACL</name>
<protein>
    <submittedName>
        <fullName evidence="1">Uncharacterized protein</fullName>
    </submittedName>
</protein>
<evidence type="ECO:0000313" key="2">
    <source>
        <dbReference type="Proteomes" id="UP001597448"/>
    </source>
</evidence>
<evidence type="ECO:0000313" key="1">
    <source>
        <dbReference type="EMBL" id="MFD2411443.1"/>
    </source>
</evidence>
<gene>
    <name evidence="1" type="ORF">ACFSX3_16260</name>
</gene>
<comment type="caution">
    <text evidence="1">The sequence shown here is derived from an EMBL/GenBank/DDBJ whole genome shotgun (WGS) entry which is preliminary data.</text>
</comment>
<organism evidence="1 2">
    <name type="scientific">Paenibacillus rhizoplanae</name>
    <dbReference type="NCBI Taxonomy" id="1917181"/>
    <lineage>
        <taxon>Bacteria</taxon>
        <taxon>Bacillati</taxon>
        <taxon>Bacillota</taxon>
        <taxon>Bacilli</taxon>
        <taxon>Bacillales</taxon>
        <taxon>Paenibacillaceae</taxon>
        <taxon>Paenibacillus</taxon>
    </lineage>
</organism>
<dbReference type="RefSeq" id="WP_379313036.1">
    <property type="nucleotide sequence ID" value="NZ_JBHUKY010000026.1"/>
</dbReference>
<sequence>MPKRRPRKLNTQAILEILRKNIVWPELQGLPDNIHYYHLTDALGRKWQTIGCHVTDAIKVFKMGAYPPWTVIIEKAPDKPDITSRELIAILNCDDKALVSDMQIILNTPRRCNQFINTIVNVNHYSIFTVLYDLKNEYMLNDPIPTLEFEALYKTNPIEALSRFYLENVDTLDYWDWVQTGGSSELAVDFRTENPTLSFIQAIEKAERTKGNT</sequence>
<reference evidence="2" key="1">
    <citation type="journal article" date="2019" name="Int. J. Syst. Evol. Microbiol.">
        <title>The Global Catalogue of Microorganisms (GCM) 10K type strain sequencing project: providing services to taxonomists for standard genome sequencing and annotation.</title>
        <authorList>
            <consortium name="The Broad Institute Genomics Platform"/>
            <consortium name="The Broad Institute Genome Sequencing Center for Infectious Disease"/>
            <person name="Wu L."/>
            <person name="Ma J."/>
        </authorList>
    </citation>
    <scope>NUCLEOTIDE SEQUENCE [LARGE SCALE GENOMIC DNA]</scope>
    <source>
        <strain evidence="2">CCM 8725</strain>
    </source>
</reference>